<dbReference type="InParanoid" id="A0A024GFK8"/>
<feature type="domain" description="DH" evidence="11">
    <location>
        <begin position="216"/>
        <end position="404"/>
    </location>
</feature>
<dbReference type="GO" id="GO:0005737">
    <property type="term" value="C:cytoplasm"/>
    <property type="evidence" value="ECO:0007669"/>
    <property type="project" value="TreeGrafter"/>
</dbReference>
<evidence type="ECO:0000259" key="12">
    <source>
        <dbReference type="PROSITE" id="PS50178"/>
    </source>
</evidence>
<dbReference type="Pfam" id="PF01363">
    <property type="entry name" value="FYVE"/>
    <property type="match status" value="1"/>
</dbReference>
<evidence type="ECO:0000256" key="8">
    <source>
        <dbReference type="PROSITE-ProRule" id="PRU00091"/>
    </source>
</evidence>
<dbReference type="OrthoDB" id="660555at2759"/>
<dbReference type="Pfam" id="PF00621">
    <property type="entry name" value="RhoGEF"/>
    <property type="match status" value="2"/>
</dbReference>
<dbReference type="Proteomes" id="UP000053237">
    <property type="component" value="Unassembled WGS sequence"/>
</dbReference>
<dbReference type="SMART" id="SM00064">
    <property type="entry name" value="FYVE"/>
    <property type="match status" value="1"/>
</dbReference>
<protein>
    <recommendedName>
        <fullName evidence="15">FYVE-type domain-containing protein</fullName>
    </recommendedName>
</protein>
<evidence type="ECO:0000313" key="13">
    <source>
        <dbReference type="EMBL" id="CCI45536.1"/>
    </source>
</evidence>
<dbReference type="STRING" id="65357.A0A024GFK8"/>
<keyword evidence="2" id="KW-0963">Cytoplasm</keyword>
<feature type="compositionally biased region" description="Basic and acidic residues" evidence="9">
    <location>
        <begin position="180"/>
        <end position="189"/>
    </location>
</feature>
<evidence type="ECO:0000256" key="7">
    <source>
        <dbReference type="ARBA" id="ARBA00023212"/>
    </source>
</evidence>
<evidence type="ECO:0000256" key="9">
    <source>
        <dbReference type="SAM" id="MobiDB-lite"/>
    </source>
</evidence>
<comment type="subcellular location">
    <subcellularLocation>
        <location evidence="1">Cytoplasm</location>
        <location evidence="1">Cytoskeleton</location>
    </subcellularLocation>
</comment>
<keyword evidence="4" id="KW-0479">Metal-binding</keyword>
<feature type="region of interest" description="Disordered" evidence="9">
    <location>
        <begin position="154"/>
        <end position="215"/>
    </location>
</feature>
<feature type="domain" description="PH" evidence="10">
    <location>
        <begin position="1199"/>
        <end position="1299"/>
    </location>
</feature>
<keyword evidence="3" id="KW-0344">Guanine-nucleotide releasing factor</keyword>
<evidence type="ECO:0000256" key="2">
    <source>
        <dbReference type="ARBA" id="ARBA00022490"/>
    </source>
</evidence>
<keyword evidence="7" id="KW-0206">Cytoskeleton</keyword>
<organism evidence="13 14">
    <name type="scientific">Albugo candida</name>
    <dbReference type="NCBI Taxonomy" id="65357"/>
    <lineage>
        <taxon>Eukaryota</taxon>
        <taxon>Sar</taxon>
        <taxon>Stramenopiles</taxon>
        <taxon>Oomycota</taxon>
        <taxon>Peronosporomycetes</taxon>
        <taxon>Albuginales</taxon>
        <taxon>Albuginaceae</taxon>
        <taxon>Albugo</taxon>
    </lineage>
</organism>
<dbReference type="SUPFAM" id="SSF57903">
    <property type="entry name" value="FYVE/PHD zinc finger"/>
    <property type="match status" value="2"/>
</dbReference>
<dbReference type="SMART" id="SM00233">
    <property type="entry name" value="PH"/>
    <property type="match status" value="4"/>
</dbReference>
<dbReference type="GO" id="GO:0005856">
    <property type="term" value="C:cytoskeleton"/>
    <property type="evidence" value="ECO:0007669"/>
    <property type="project" value="UniProtKB-SubCell"/>
</dbReference>
<sequence length="1412" mass="160338">MDSSDMSIDRHLSLQDSIVTINSSIQKQIQRTFSSKSSKNEIAAVSYRRANKCVASPRSRQSEGIETVEVLSESSQPLTNAGIVLYSPQRLSRVHEESYPLLEDFSIESFWKDENAFDELIDCTKPCFVLERTQSFSDLSNISFSSLESMWSISSPSAASPRDTKWSSENKTNSNISDNQHTHDLDQTQHNEPASITSDSRRSNQDPETNQLANRIRDQAIQELYDTEASYIRDLCMLHEYYILPLSENRHPIMQNPQIAVLFNHTLQLITLHQKLHSDLHEVISSTCNSVPVEGIGAVFCRYVGLFTFHGAYAKDYEHALHLFQSYRNDPKLGFSDFLKSCRERMKSSQELESLLIKPIQRVPRYKLLLERIAKHTNAHHADHAYLQEAVNRVTQAAMQMNATVAAQANLEAIYATQQRFKGHISLIQPNRRLIKSGYLIKVSTRRKESVFLHLFNDLLLYSDPLLTGDFRIRRIVDLNSKAAGVIATVPGSHQALLYSKTKSLTPNCGFVVTSLSKSFLLFAPNIAQRSEWVECIQYAIREAQRQAHGGAEGPNDAAALWVPDRVAGSCTVCHAPFRLYFRRHHCRRCGVVVCGNCSRRKSILFVTQPTITPLQDPMNNPIPRKERVCSRCFIVLDLVRRIAFQWYEKIVRFRGVLTRYKAQKWTSYSIEIAADTLKQYALTTLLISNERQFLDSMSLRGAIARHSRHAEVRRAYCFTVVPLKTEELPQNAWILGSHSIDETREWMHALENAILKASQRFELAPLSSKSLENGRLSQENSELQRLRVVRKIIRSEECYVTSLNECIRLFIQPLLLRRMEGQNVLQKRQKARNRLGTNVATTSHDAEHSNVSMDRYNRSRLRDVGAMFTSRSRHFSSLDRMKNSSKSLLTHSFFENESIGLLDAEMAVFFSSIDPICTLHQQLLERLSSHVNETQAMPPQLQSYCVGDILVAYAPLFELYITFACRHGAAMKTIDSASFTAFLNELSAEASLRRLGRYLSMPMHQLPQLKTLLLQLLDITPHDHADASSLKLALHHVDTTAKKIETILCEYENKEKVSEFAVKLGISLGNRVYVKHGLLRKVCRRRVKQYTFLLLGDAIVFIRDGVSLRRKPHLIELWECKVADTPDGVTSIPPMHPTAFYFLSPQKSFMVLAESIANKNEWIQAIRNCIAKTFEAHPSENACREPMRPLECMSDVPFVVKNGWLNVTAMGCRKGRRLWITLTMQTFAFSTAFKATQPDESFDIGCCIALPLKHEKFFSVSVHLDATKQSDGKRTFILETQSLVDRNEWLRALMHCIGNIGSSSTCTRHHAMELRRRSVHVAVLAPIFMSNKVSSVCTICNHTFTVYRPRHHCRYVQTLSHSIRSLIPSIDSVGVSCVVIAHDNDGVLRVRPGNGRTTVILDSSPCSGNGA</sequence>
<keyword evidence="6" id="KW-0862">Zinc</keyword>
<evidence type="ECO:0000256" key="6">
    <source>
        <dbReference type="ARBA" id="ARBA00022833"/>
    </source>
</evidence>
<gene>
    <name evidence="13" type="ORF">BN9_064330</name>
</gene>
<dbReference type="SMART" id="SM00325">
    <property type="entry name" value="RhoGEF"/>
    <property type="match status" value="2"/>
</dbReference>
<dbReference type="SUPFAM" id="SSF50729">
    <property type="entry name" value="PH domain-like"/>
    <property type="match status" value="4"/>
</dbReference>
<evidence type="ECO:0000313" key="14">
    <source>
        <dbReference type="Proteomes" id="UP000053237"/>
    </source>
</evidence>
<dbReference type="Gene3D" id="1.20.900.10">
    <property type="entry name" value="Dbl homology (DH) domain"/>
    <property type="match status" value="2"/>
</dbReference>
<dbReference type="InterPro" id="IPR000306">
    <property type="entry name" value="Znf_FYVE"/>
</dbReference>
<dbReference type="SUPFAM" id="SSF48065">
    <property type="entry name" value="DBL homology domain (DH-domain)"/>
    <property type="match status" value="2"/>
</dbReference>
<name>A0A024GFK8_9STRA</name>
<comment type="caution">
    <text evidence="13">The sequence shown here is derived from an EMBL/GenBank/DDBJ whole genome shotgun (WGS) entry which is preliminary data.</text>
</comment>
<keyword evidence="14" id="KW-1185">Reference proteome</keyword>
<dbReference type="Gene3D" id="2.30.29.30">
    <property type="entry name" value="Pleckstrin-homology domain (PH domain)/Phosphotyrosine-binding domain (PTB)"/>
    <property type="match status" value="3"/>
</dbReference>
<dbReference type="InterPro" id="IPR013083">
    <property type="entry name" value="Znf_RING/FYVE/PHD"/>
</dbReference>
<dbReference type="PROSITE" id="PS50178">
    <property type="entry name" value="ZF_FYVE"/>
    <property type="match status" value="1"/>
</dbReference>
<dbReference type="GO" id="GO:0005085">
    <property type="term" value="F:guanyl-nucleotide exchange factor activity"/>
    <property type="evidence" value="ECO:0007669"/>
    <property type="project" value="UniProtKB-KW"/>
</dbReference>
<evidence type="ECO:0000256" key="4">
    <source>
        <dbReference type="ARBA" id="ARBA00022723"/>
    </source>
</evidence>
<dbReference type="InterPro" id="IPR011011">
    <property type="entry name" value="Znf_FYVE_PHD"/>
</dbReference>
<evidence type="ECO:0008006" key="15">
    <source>
        <dbReference type="Google" id="ProtNLM"/>
    </source>
</evidence>
<dbReference type="PROSITE" id="PS50003">
    <property type="entry name" value="PH_DOMAIN"/>
    <property type="match status" value="4"/>
</dbReference>
<evidence type="ECO:0000256" key="3">
    <source>
        <dbReference type="ARBA" id="ARBA00022658"/>
    </source>
</evidence>
<evidence type="ECO:0000259" key="10">
    <source>
        <dbReference type="PROSITE" id="PS50003"/>
    </source>
</evidence>
<dbReference type="GO" id="GO:0008270">
    <property type="term" value="F:zinc ion binding"/>
    <property type="evidence" value="ECO:0007669"/>
    <property type="project" value="UniProtKB-KW"/>
</dbReference>
<dbReference type="CDD" id="cd00160">
    <property type="entry name" value="RhoGEF"/>
    <property type="match status" value="1"/>
</dbReference>
<dbReference type="PANTHER" id="PTHR12673:SF159">
    <property type="entry name" value="LD03170P"/>
    <property type="match status" value="1"/>
</dbReference>
<dbReference type="InterPro" id="IPR017455">
    <property type="entry name" value="Znf_FYVE-rel"/>
</dbReference>
<dbReference type="PROSITE" id="PS50010">
    <property type="entry name" value="DH_2"/>
    <property type="match status" value="2"/>
</dbReference>
<feature type="domain" description="FYVE-type" evidence="12">
    <location>
        <begin position="565"/>
        <end position="638"/>
    </location>
</feature>
<dbReference type="InterPro" id="IPR051092">
    <property type="entry name" value="FYVE_RhoGEF_PH"/>
</dbReference>
<dbReference type="EMBL" id="CAIX01000100">
    <property type="protein sequence ID" value="CCI45536.1"/>
    <property type="molecule type" value="Genomic_DNA"/>
</dbReference>
<feature type="domain" description="PH" evidence="10">
    <location>
        <begin position="1073"/>
        <end position="1172"/>
    </location>
</feature>
<dbReference type="Gene3D" id="3.30.40.10">
    <property type="entry name" value="Zinc/RING finger domain, C3HC4 (zinc finger)"/>
    <property type="match status" value="1"/>
</dbReference>
<evidence type="ECO:0000256" key="1">
    <source>
        <dbReference type="ARBA" id="ARBA00004245"/>
    </source>
</evidence>
<feature type="compositionally biased region" description="Polar residues" evidence="9">
    <location>
        <begin position="169"/>
        <end position="179"/>
    </location>
</feature>
<feature type="domain" description="PH" evidence="10">
    <location>
        <begin position="651"/>
        <end position="756"/>
    </location>
</feature>
<proteinExistence type="predicted"/>
<accession>A0A024GFK8</accession>
<evidence type="ECO:0000256" key="5">
    <source>
        <dbReference type="ARBA" id="ARBA00022771"/>
    </source>
</evidence>
<evidence type="ECO:0000259" key="11">
    <source>
        <dbReference type="PROSITE" id="PS50010"/>
    </source>
</evidence>
<feature type="domain" description="PH" evidence="10">
    <location>
        <begin position="433"/>
        <end position="542"/>
    </location>
</feature>
<feature type="domain" description="DH" evidence="11">
    <location>
        <begin position="785"/>
        <end position="1048"/>
    </location>
</feature>
<dbReference type="InterPro" id="IPR011993">
    <property type="entry name" value="PH-like_dom_sf"/>
</dbReference>
<reference evidence="13 14" key="1">
    <citation type="submission" date="2012-05" db="EMBL/GenBank/DDBJ databases">
        <title>Recombination and specialization in a pathogen metapopulation.</title>
        <authorList>
            <person name="Gardiner A."/>
            <person name="Kemen E."/>
            <person name="Schultz-Larsen T."/>
            <person name="MacLean D."/>
            <person name="Van Oosterhout C."/>
            <person name="Jones J.D.G."/>
        </authorList>
    </citation>
    <scope>NUCLEOTIDE SEQUENCE [LARGE SCALE GENOMIC DNA]</scope>
    <source>
        <strain evidence="13 14">Ac Nc2</strain>
    </source>
</reference>
<dbReference type="PANTHER" id="PTHR12673">
    <property type="entry name" value="FACIOGENITAL DYSPLASIA PROTEIN"/>
    <property type="match status" value="1"/>
</dbReference>
<keyword evidence="5 8" id="KW-0863">Zinc-finger</keyword>
<dbReference type="InterPro" id="IPR000219">
    <property type="entry name" value="DH_dom"/>
</dbReference>
<dbReference type="InterPro" id="IPR001849">
    <property type="entry name" value="PH_domain"/>
</dbReference>
<dbReference type="InterPro" id="IPR035899">
    <property type="entry name" value="DBL_dom_sf"/>
</dbReference>